<dbReference type="InterPro" id="IPR002293">
    <property type="entry name" value="AA/rel_permease1"/>
</dbReference>
<feature type="transmembrane region" description="Helical" evidence="6">
    <location>
        <begin position="126"/>
        <end position="145"/>
    </location>
</feature>
<accession>A0AA39GAL1</accession>
<dbReference type="GO" id="GO:0016020">
    <property type="term" value="C:membrane"/>
    <property type="evidence" value="ECO:0007669"/>
    <property type="project" value="UniProtKB-SubCell"/>
</dbReference>
<feature type="transmembrane region" description="Helical" evidence="6">
    <location>
        <begin position="516"/>
        <end position="537"/>
    </location>
</feature>
<comment type="subcellular location">
    <subcellularLocation>
        <location evidence="1">Membrane</location>
        <topology evidence="1">Multi-pass membrane protein</topology>
    </subcellularLocation>
</comment>
<organism evidence="7 8">
    <name type="scientific">Sarocladium strictum</name>
    <name type="common">Black bundle disease fungus</name>
    <name type="synonym">Acremonium strictum</name>
    <dbReference type="NCBI Taxonomy" id="5046"/>
    <lineage>
        <taxon>Eukaryota</taxon>
        <taxon>Fungi</taxon>
        <taxon>Dikarya</taxon>
        <taxon>Ascomycota</taxon>
        <taxon>Pezizomycotina</taxon>
        <taxon>Sordariomycetes</taxon>
        <taxon>Hypocreomycetidae</taxon>
        <taxon>Hypocreales</taxon>
        <taxon>Sarocladiaceae</taxon>
        <taxon>Sarocladium</taxon>
    </lineage>
</organism>
<feature type="compositionally biased region" description="Low complexity" evidence="5">
    <location>
        <begin position="29"/>
        <end position="48"/>
    </location>
</feature>
<feature type="transmembrane region" description="Helical" evidence="6">
    <location>
        <begin position="400"/>
        <end position="421"/>
    </location>
</feature>
<evidence type="ECO:0000256" key="1">
    <source>
        <dbReference type="ARBA" id="ARBA00004141"/>
    </source>
</evidence>
<keyword evidence="4 6" id="KW-0472">Membrane</keyword>
<evidence type="ECO:0000256" key="5">
    <source>
        <dbReference type="SAM" id="MobiDB-lite"/>
    </source>
</evidence>
<evidence type="ECO:0008006" key="9">
    <source>
        <dbReference type="Google" id="ProtNLM"/>
    </source>
</evidence>
<dbReference type="EMBL" id="JAPDFR010000009">
    <property type="protein sequence ID" value="KAK0383531.1"/>
    <property type="molecule type" value="Genomic_DNA"/>
</dbReference>
<dbReference type="Pfam" id="PF13520">
    <property type="entry name" value="AA_permease_2"/>
    <property type="match status" value="1"/>
</dbReference>
<keyword evidence="8" id="KW-1185">Reference proteome</keyword>
<keyword evidence="2 6" id="KW-0812">Transmembrane</keyword>
<comment type="caution">
    <text evidence="7">The sequence shown here is derived from an EMBL/GenBank/DDBJ whole genome shotgun (WGS) entry which is preliminary data.</text>
</comment>
<gene>
    <name evidence="7" type="ORF">NLU13_9442</name>
</gene>
<protein>
    <recommendedName>
        <fullName evidence="9">Amino acid transporter</fullName>
    </recommendedName>
</protein>
<dbReference type="PANTHER" id="PTHR11785:SF512">
    <property type="entry name" value="SOBREMESA, ISOFORM B"/>
    <property type="match status" value="1"/>
</dbReference>
<feature type="transmembrane region" description="Helical" evidence="6">
    <location>
        <begin position="491"/>
        <end position="510"/>
    </location>
</feature>
<dbReference type="InterPro" id="IPR050598">
    <property type="entry name" value="AminoAcid_Transporter"/>
</dbReference>
<name>A0AA39GAL1_SARSR</name>
<feature type="transmembrane region" description="Helical" evidence="6">
    <location>
        <begin position="201"/>
        <end position="225"/>
    </location>
</feature>
<sequence length="615" mass="65864">MSFYNGANHAQTRDSLELASLASSSQLQDGTAVSEISSRPSISSSRRLSLVEEEDPLDDSNPATRGRLTGRSYSVSSTFDFAANLFPLSSTADAGGYAPIGAPTSSSRPNGGLGGGSLEKNKTLTYLNGLSLIIGLIIGSGIFSSPSQVSAKVGSPGAALIVWVVAGVLAWTGAASYAELGGAIPLNGGAQVYLAKIFGEMAGFLFTWVAVLVLKPGSAAIISIIMGEYLTRAILGADAQDISPWVNKAVALVGLAIVTFLNCVSTRVGTRVNDVLMFLKFVALLFVTVLGIVVAFTGFSLNGEANKEWKQNWFRDTTSDVSGWAVALYAGLWAYDGWDNTNYVVGEFRNPSRDLPRVIHTAMPLVILFYVMANISYFLVLPMATVNASNTIAVMFGSKVFGSVGGLVLALIVSASCFGALNSTAFTSSRLVYAAGKEGYIPAVFGRLGVGDMDQTPGGGSMSTMRSTGWFKKKVAAIFGDEDAGLFYTPVYALILNSVFTAAYCVVGEFSTLVTFYGVAGYTFYFITVLGLIILRVKEPDLERPYKTWITTPIIFCCVSLFLLSRAVFAQPIQTLIVVAFVVAGIPVFFWRIRGRDKVSKGVHDDDRKWWQFWK</sequence>
<evidence type="ECO:0000256" key="6">
    <source>
        <dbReference type="SAM" id="Phobius"/>
    </source>
</evidence>
<dbReference type="AlphaFoldDB" id="A0AA39GAL1"/>
<feature type="transmembrane region" description="Helical" evidence="6">
    <location>
        <begin position="549"/>
        <end position="567"/>
    </location>
</feature>
<dbReference type="PANTHER" id="PTHR11785">
    <property type="entry name" value="AMINO ACID TRANSPORTER"/>
    <property type="match status" value="1"/>
</dbReference>
<feature type="transmembrane region" description="Helical" evidence="6">
    <location>
        <begin position="358"/>
        <end position="380"/>
    </location>
</feature>
<evidence type="ECO:0000256" key="4">
    <source>
        <dbReference type="ARBA" id="ARBA00023136"/>
    </source>
</evidence>
<keyword evidence="3 6" id="KW-1133">Transmembrane helix</keyword>
<evidence type="ECO:0000313" key="7">
    <source>
        <dbReference type="EMBL" id="KAK0383531.1"/>
    </source>
</evidence>
<evidence type="ECO:0000256" key="3">
    <source>
        <dbReference type="ARBA" id="ARBA00022989"/>
    </source>
</evidence>
<feature type="transmembrane region" description="Helical" evidence="6">
    <location>
        <begin position="573"/>
        <end position="591"/>
    </location>
</feature>
<dbReference type="Gene3D" id="1.20.1740.10">
    <property type="entry name" value="Amino acid/polyamine transporter I"/>
    <property type="match status" value="1"/>
</dbReference>
<feature type="transmembrane region" description="Helical" evidence="6">
    <location>
        <begin position="157"/>
        <end position="180"/>
    </location>
</feature>
<feature type="region of interest" description="Disordered" evidence="5">
    <location>
        <begin position="29"/>
        <end position="69"/>
    </location>
</feature>
<dbReference type="Proteomes" id="UP001175261">
    <property type="component" value="Unassembled WGS sequence"/>
</dbReference>
<evidence type="ECO:0000313" key="8">
    <source>
        <dbReference type="Proteomes" id="UP001175261"/>
    </source>
</evidence>
<dbReference type="GO" id="GO:0015179">
    <property type="term" value="F:L-amino acid transmembrane transporter activity"/>
    <property type="evidence" value="ECO:0007669"/>
    <property type="project" value="TreeGrafter"/>
</dbReference>
<feature type="transmembrane region" description="Helical" evidence="6">
    <location>
        <begin position="245"/>
        <end position="264"/>
    </location>
</feature>
<feature type="transmembrane region" description="Helical" evidence="6">
    <location>
        <begin position="276"/>
        <end position="301"/>
    </location>
</feature>
<proteinExistence type="predicted"/>
<evidence type="ECO:0000256" key="2">
    <source>
        <dbReference type="ARBA" id="ARBA00022692"/>
    </source>
</evidence>
<reference evidence="7" key="1">
    <citation type="submission" date="2022-10" db="EMBL/GenBank/DDBJ databases">
        <title>Determination and structural analysis of whole genome sequence of Sarocladium strictum F4-1.</title>
        <authorList>
            <person name="Hu L."/>
            <person name="Jiang Y."/>
        </authorList>
    </citation>
    <scope>NUCLEOTIDE SEQUENCE</scope>
    <source>
        <strain evidence="7">F4-1</strain>
    </source>
</reference>